<feature type="compositionally biased region" description="Gly residues" evidence="1">
    <location>
        <begin position="27"/>
        <end position="36"/>
    </location>
</feature>
<dbReference type="EMBL" id="JALLAZ020001836">
    <property type="protein sequence ID" value="KAL3762099.1"/>
    <property type="molecule type" value="Genomic_DNA"/>
</dbReference>
<dbReference type="Pfam" id="PF04628">
    <property type="entry name" value="Sedlin_N"/>
    <property type="match status" value="1"/>
</dbReference>
<dbReference type="SUPFAM" id="SSF64356">
    <property type="entry name" value="SNARE-like"/>
    <property type="match status" value="1"/>
</dbReference>
<name>A0ABD3MDS9_9STRA</name>
<dbReference type="AlphaFoldDB" id="A0ABD3MDS9"/>
<keyword evidence="3" id="KW-1185">Reference proteome</keyword>
<dbReference type="Proteomes" id="UP001530315">
    <property type="component" value="Unassembled WGS sequence"/>
</dbReference>
<evidence type="ECO:0008006" key="4">
    <source>
        <dbReference type="Google" id="ProtNLM"/>
    </source>
</evidence>
<proteinExistence type="predicted"/>
<feature type="compositionally biased region" description="Low complexity" evidence="1">
    <location>
        <begin position="37"/>
        <end position="48"/>
    </location>
</feature>
<protein>
    <recommendedName>
        <fullName evidence="4">Trafficking protein particle complex subunit</fullName>
    </recommendedName>
</protein>
<dbReference type="Gene3D" id="3.30.450.70">
    <property type="match status" value="1"/>
</dbReference>
<comment type="caution">
    <text evidence="2">The sequence shown here is derived from an EMBL/GenBank/DDBJ whole genome shotgun (WGS) entry which is preliminary data.</text>
</comment>
<dbReference type="PANTHER" id="PTHR12403">
    <property type="entry name" value="TRAFFICKING PROTEIN PARTICLE COMPLEX SUBUNIT 2"/>
    <property type="match status" value="1"/>
</dbReference>
<sequence>MSLSEQLVLHACLDRFEEVACRSNYVGGGGGGGGGSSSASGRGSGAVRWRTPGSNAPNAMWMGMLIEVEERWNVYGYLTNTGIKFMLLVEDVRLNPADGTRDDDSATSFPSPAPPSSSSSSNNSNCGTINRESDLKKIFARLHELYVQHTMNPFSQLRSPIRSRRFDDGIVEMARSYNDVALERVTSSLEGEYGGGRMAKKDGLAWM</sequence>
<dbReference type="InterPro" id="IPR006722">
    <property type="entry name" value="Sedlin"/>
</dbReference>
<evidence type="ECO:0000313" key="3">
    <source>
        <dbReference type="Proteomes" id="UP001530315"/>
    </source>
</evidence>
<evidence type="ECO:0000256" key="1">
    <source>
        <dbReference type="SAM" id="MobiDB-lite"/>
    </source>
</evidence>
<organism evidence="2 3">
    <name type="scientific">Stephanodiscus triporus</name>
    <dbReference type="NCBI Taxonomy" id="2934178"/>
    <lineage>
        <taxon>Eukaryota</taxon>
        <taxon>Sar</taxon>
        <taxon>Stramenopiles</taxon>
        <taxon>Ochrophyta</taxon>
        <taxon>Bacillariophyta</taxon>
        <taxon>Coscinodiscophyceae</taxon>
        <taxon>Thalassiosirophycidae</taxon>
        <taxon>Stephanodiscales</taxon>
        <taxon>Stephanodiscaceae</taxon>
        <taxon>Stephanodiscus</taxon>
    </lineage>
</organism>
<reference evidence="2 3" key="1">
    <citation type="submission" date="2024-10" db="EMBL/GenBank/DDBJ databases">
        <title>Updated reference genomes for cyclostephanoid diatoms.</title>
        <authorList>
            <person name="Roberts W.R."/>
            <person name="Alverson A.J."/>
        </authorList>
    </citation>
    <scope>NUCLEOTIDE SEQUENCE [LARGE SCALE GENOMIC DNA]</scope>
    <source>
        <strain evidence="2 3">AJA276-08</strain>
    </source>
</reference>
<dbReference type="InterPro" id="IPR011012">
    <property type="entry name" value="Longin-like_dom_sf"/>
</dbReference>
<accession>A0ABD3MDS9</accession>
<gene>
    <name evidence="2" type="ORF">ACHAW5_008839</name>
</gene>
<evidence type="ECO:0000313" key="2">
    <source>
        <dbReference type="EMBL" id="KAL3762099.1"/>
    </source>
</evidence>
<feature type="region of interest" description="Disordered" evidence="1">
    <location>
        <begin position="98"/>
        <end position="127"/>
    </location>
</feature>
<feature type="region of interest" description="Disordered" evidence="1">
    <location>
        <begin position="27"/>
        <end position="51"/>
    </location>
</feature>
<feature type="compositionally biased region" description="Low complexity" evidence="1">
    <location>
        <begin position="106"/>
        <end position="125"/>
    </location>
</feature>